<protein>
    <submittedName>
        <fullName evidence="1">Uncharacterized protein</fullName>
    </submittedName>
</protein>
<evidence type="ECO:0000313" key="1">
    <source>
        <dbReference type="EMBL" id="SPV16294.1"/>
    </source>
</evidence>
<evidence type="ECO:0000313" key="2">
    <source>
        <dbReference type="Proteomes" id="UP000250416"/>
    </source>
</evidence>
<gene>
    <name evidence="1" type="ORF">NCTC10661_01232</name>
</gene>
<organism evidence="1 2">
    <name type="scientific">Burkholderia cepacia</name>
    <name type="common">Pseudomonas cepacia</name>
    <dbReference type="NCBI Taxonomy" id="292"/>
    <lineage>
        <taxon>Bacteria</taxon>
        <taxon>Pseudomonadati</taxon>
        <taxon>Pseudomonadota</taxon>
        <taxon>Betaproteobacteria</taxon>
        <taxon>Burkholderiales</taxon>
        <taxon>Burkholderiaceae</taxon>
        <taxon>Burkholderia</taxon>
        <taxon>Burkholderia cepacia complex</taxon>
    </lineage>
</organism>
<dbReference type="Proteomes" id="UP000250416">
    <property type="component" value="Unassembled WGS sequence"/>
</dbReference>
<proteinExistence type="predicted"/>
<sequence length="127" mass="13106">MPPSGIEMNSIPPAMMNEFFTADQKSGSLKTKRKPSMPSVLFASKNGADSRLWNRMKPSGSATAMVSTATTIQRSMPASGCRLLTGSAGIASRGPAAGGAAGAVPRVLVESMSSPLRPSGWPPQGSR</sequence>
<accession>A0AAE8NB45</accession>
<dbReference type="EMBL" id="UARD01000005">
    <property type="protein sequence ID" value="SPV16294.1"/>
    <property type="molecule type" value="Genomic_DNA"/>
</dbReference>
<name>A0AAE8NB45_BURCE</name>
<dbReference type="AlphaFoldDB" id="A0AAE8NB45"/>
<comment type="caution">
    <text evidence="1">The sequence shown here is derived from an EMBL/GenBank/DDBJ whole genome shotgun (WGS) entry which is preliminary data.</text>
</comment>
<reference evidence="1 2" key="1">
    <citation type="submission" date="2018-06" db="EMBL/GenBank/DDBJ databases">
        <authorList>
            <consortium name="Pathogen Informatics"/>
            <person name="Doyle S."/>
        </authorList>
    </citation>
    <scope>NUCLEOTIDE SEQUENCE [LARGE SCALE GENOMIC DNA]</scope>
    <source>
        <strain evidence="1 2">NCTC10661</strain>
    </source>
</reference>